<protein>
    <recommendedName>
        <fullName evidence="2">3-oxoacyl-[acyl-carrier-protein] reductase</fullName>
        <ecNumber evidence="2">1.1.1.100</ecNumber>
    </recommendedName>
</protein>
<evidence type="ECO:0000256" key="2">
    <source>
        <dbReference type="ARBA" id="ARBA00012948"/>
    </source>
</evidence>
<dbReference type="PROSITE" id="PS00061">
    <property type="entry name" value="ADH_SHORT"/>
    <property type="match status" value="1"/>
</dbReference>
<evidence type="ECO:0000256" key="3">
    <source>
        <dbReference type="ARBA" id="ARBA00022857"/>
    </source>
</evidence>
<dbReference type="STRING" id="97359.A0A550C0Y7"/>
<gene>
    <name evidence="5" type="ORF">BD626DRAFT_511153</name>
</gene>
<dbReference type="GO" id="GO:0004316">
    <property type="term" value="F:3-oxoacyl-[acyl-carrier-protein] reductase (NADPH) activity"/>
    <property type="evidence" value="ECO:0007669"/>
    <property type="project" value="UniProtKB-EC"/>
</dbReference>
<sequence>MPNQPRVAIVTGAAQGLGKAIALRLARDGLSIGLNDIPSKKDALDEVARAITSNGGCAAVFLGDVSKQEEVQAIIDGTLEVLGGLHVMVANAGIARPAPFLEETLESFNKVTSVSATGVFLCYQLAARKMIELGHREGRLIGASSIGGKQPLRGLTSYTAAKFAVRGITQSAALALGTHGITVNAYAPGLVDTPLAYTDKLEDYTDLAFDIWNKVSPLGRCGQPEEVASLVSFLASKESGFITGQTISIDGGAHMD</sequence>
<dbReference type="SUPFAM" id="SSF51735">
    <property type="entry name" value="NAD(P)-binding Rossmann-fold domains"/>
    <property type="match status" value="1"/>
</dbReference>
<reference evidence="5 6" key="1">
    <citation type="journal article" date="2019" name="New Phytol.">
        <title>Comparative genomics reveals unique wood-decay strategies and fruiting body development in the Schizophyllaceae.</title>
        <authorList>
            <person name="Almasi E."/>
            <person name="Sahu N."/>
            <person name="Krizsan K."/>
            <person name="Balint B."/>
            <person name="Kovacs G.M."/>
            <person name="Kiss B."/>
            <person name="Cseklye J."/>
            <person name="Drula E."/>
            <person name="Henrissat B."/>
            <person name="Nagy I."/>
            <person name="Chovatia M."/>
            <person name="Adam C."/>
            <person name="LaButti K."/>
            <person name="Lipzen A."/>
            <person name="Riley R."/>
            <person name="Grigoriev I.V."/>
            <person name="Nagy L.G."/>
        </authorList>
    </citation>
    <scope>NUCLEOTIDE SEQUENCE [LARGE SCALE GENOMIC DNA]</scope>
    <source>
        <strain evidence="5 6">NL-1724</strain>
    </source>
</reference>
<dbReference type="FunFam" id="3.40.50.720:FF:000084">
    <property type="entry name" value="Short-chain dehydrogenase reductase"/>
    <property type="match status" value="1"/>
</dbReference>
<proteinExistence type="inferred from homology"/>
<dbReference type="PANTHER" id="PTHR42879">
    <property type="entry name" value="3-OXOACYL-(ACYL-CARRIER-PROTEIN) REDUCTASE"/>
    <property type="match status" value="1"/>
</dbReference>
<evidence type="ECO:0000256" key="1">
    <source>
        <dbReference type="ARBA" id="ARBA00006484"/>
    </source>
</evidence>
<dbReference type="PRINTS" id="PR00080">
    <property type="entry name" value="SDRFAMILY"/>
</dbReference>
<dbReference type="InterPro" id="IPR036291">
    <property type="entry name" value="NAD(P)-bd_dom_sf"/>
</dbReference>
<comment type="similarity">
    <text evidence="1">Belongs to the short-chain dehydrogenases/reductases (SDR) family.</text>
</comment>
<dbReference type="InterPro" id="IPR050259">
    <property type="entry name" value="SDR"/>
</dbReference>
<dbReference type="AlphaFoldDB" id="A0A550C0Y7"/>
<comment type="catalytic activity">
    <reaction evidence="4">
        <text>a (3R)-hydroxyacyl-[ACP] + NADP(+) = a 3-oxoacyl-[ACP] + NADPH + H(+)</text>
        <dbReference type="Rhea" id="RHEA:17397"/>
        <dbReference type="Rhea" id="RHEA-COMP:9916"/>
        <dbReference type="Rhea" id="RHEA-COMP:9945"/>
        <dbReference type="ChEBI" id="CHEBI:15378"/>
        <dbReference type="ChEBI" id="CHEBI:57783"/>
        <dbReference type="ChEBI" id="CHEBI:58349"/>
        <dbReference type="ChEBI" id="CHEBI:78776"/>
        <dbReference type="ChEBI" id="CHEBI:78827"/>
        <dbReference type="EC" id="1.1.1.100"/>
    </reaction>
</comment>
<organism evidence="5 6">
    <name type="scientific">Schizophyllum amplum</name>
    <dbReference type="NCBI Taxonomy" id="97359"/>
    <lineage>
        <taxon>Eukaryota</taxon>
        <taxon>Fungi</taxon>
        <taxon>Dikarya</taxon>
        <taxon>Basidiomycota</taxon>
        <taxon>Agaricomycotina</taxon>
        <taxon>Agaricomycetes</taxon>
        <taxon>Agaricomycetidae</taxon>
        <taxon>Agaricales</taxon>
        <taxon>Schizophyllaceae</taxon>
        <taxon>Schizophyllum</taxon>
    </lineage>
</organism>
<dbReference type="InterPro" id="IPR020904">
    <property type="entry name" value="Sc_DH/Rdtase_CS"/>
</dbReference>
<name>A0A550C0Y7_9AGAR</name>
<evidence type="ECO:0000313" key="5">
    <source>
        <dbReference type="EMBL" id="TRM58464.1"/>
    </source>
</evidence>
<dbReference type="EC" id="1.1.1.100" evidence="2"/>
<evidence type="ECO:0000256" key="4">
    <source>
        <dbReference type="ARBA" id="ARBA00048508"/>
    </source>
</evidence>
<dbReference type="EMBL" id="VDMD01000035">
    <property type="protein sequence ID" value="TRM58464.1"/>
    <property type="molecule type" value="Genomic_DNA"/>
</dbReference>
<keyword evidence="6" id="KW-1185">Reference proteome</keyword>
<dbReference type="OrthoDB" id="498125at2759"/>
<dbReference type="GO" id="GO:0032787">
    <property type="term" value="P:monocarboxylic acid metabolic process"/>
    <property type="evidence" value="ECO:0007669"/>
    <property type="project" value="UniProtKB-ARBA"/>
</dbReference>
<dbReference type="Pfam" id="PF13561">
    <property type="entry name" value="adh_short_C2"/>
    <property type="match status" value="1"/>
</dbReference>
<evidence type="ECO:0000313" key="6">
    <source>
        <dbReference type="Proteomes" id="UP000320762"/>
    </source>
</evidence>
<accession>A0A550C0Y7</accession>
<dbReference type="InterPro" id="IPR002347">
    <property type="entry name" value="SDR_fam"/>
</dbReference>
<dbReference type="PRINTS" id="PR00081">
    <property type="entry name" value="GDHRDH"/>
</dbReference>
<comment type="caution">
    <text evidence="5">The sequence shown here is derived from an EMBL/GenBank/DDBJ whole genome shotgun (WGS) entry which is preliminary data.</text>
</comment>
<dbReference type="PANTHER" id="PTHR42879:SF2">
    <property type="entry name" value="3-OXOACYL-[ACYL-CARRIER-PROTEIN] REDUCTASE FABG"/>
    <property type="match status" value="1"/>
</dbReference>
<keyword evidence="3" id="KW-0521">NADP</keyword>
<dbReference type="Gene3D" id="3.40.50.720">
    <property type="entry name" value="NAD(P)-binding Rossmann-like Domain"/>
    <property type="match status" value="1"/>
</dbReference>
<dbReference type="Proteomes" id="UP000320762">
    <property type="component" value="Unassembled WGS sequence"/>
</dbReference>